<evidence type="ECO:0000256" key="1">
    <source>
        <dbReference type="ARBA" id="ARBA00022441"/>
    </source>
</evidence>
<evidence type="ECO:0008006" key="6">
    <source>
        <dbReference type="Google" id="ProtNLM"/>
    </source>
</evidence>
<dbReference type="SUPFAM" id="SSF117281">
    <property type="entry name" value="Kelch motif"/>
    <property type="match status" value="1"/>
</dbReference>
<keyword evidence="3" id="KW-0812">Transmembrane</keyword>
<dbReference type="EMBL" id="UYRU01052680">
    <property type="protein sequence ID" value="VDN11976.1"/>
    <property type="molecule type" value="Genomic_DNA"/>
</dbReference>
<proteinExistence type="predicted"/>
<dbReference type="Proteomes" id="UP000281553">
    <property type="component" value="Unassembled WGS sequence"/>
</dbReference>
<dbReference type="Gene3D" id="2.120.10.80">
    <property type="entry name" value="Kelch-type beta propeller"/>
    <property type="match status" value="1"/>
</dbReference>
<gene>
    <name evidence="4" type="ORF">DILT_LOCUS7807</name>
</gene>
<dbReference type="Pfam" id="PF01344">
    <property type="entry name" value="Kelch_1"/>
    <property type="match status" value="1"/>
</dbReference>
<dbReference type="SMART" id="SM00612">
    <property type="entry name" value="Kelch"/>
    <property type="match status" value="2"/>
</dbReference>
<dbReference type="OrthoDB" id="9982049at2759"/>
<evidence type="ECO:0000256" key="2">
    <source>
        <dbReference type="ARBA" id="ARBA00022737"/>
    </source>
</evidence>
<keyword evidence="3" id="KW-0472">Membrane</keyword>
<keyword evidence="5" id="KW-1185">Reference proteome</keyword>
<dbReference type="PANTHER" id="PTHR45632:SF3">
    <property type="entry name" value="KELCH-LIKE PROTEIN 32"/>
    <property type="match status" value="1"/>
</dbReference>
<evidence type="ECO:0000313" key="4">
    <source>
        <dbReference type="EMBL" id="VDN11976.1"/>
    </source>
</evidence>
<keyword evidence="1" id="KW-0880">Kelch repeat</keyword>
<dbReference type="AlphaFoldDB" id="A0A3P7P217"/>
<evidence type="ECO:0000256" key="3">
    <source>
        <dbReference type="SAM" id="Phobius"/>
    </source>
</evidence>
<dbReference type="PANTHER" id="PTHR45632">
    <property type="entry name" value="LD33804P"/>
    <property type="match status" value="1"/>
</dbReference>
<dbReference type="InterPro" id="IPR015915">
    <property type="entry name" value="Kelch-typ_b-propeller"/>
</dbReference>
<feature type="transmembrane region" description="Helical" evidence="3">
    <location>
        <begin position="277"/>
        <end position="295"/>
    </location>
</feature>
<keyword evidence="3" id="KW-1133">Transmembrane helix</keyword>
<keyword evidence="2" id="KW-0677">Repeat</keyword>
<name>A0A3P7P217_DIBLA</name>
<reference evidence="4 5" key="1">
    <citation type="submission" date="2018-11" db="EMBL/GenBank/DDBJ databases">
        <authorList>
            <consortium name="Pathogen Informatics"/>
        </authorList>
    </citation>
    <scope>NUCLEOTIDE SEQUENCE [LARGE SCALE GENOMIC DNA]</scope>
</reference>
<dbReference type="InterPro" id="IPR006652">
    <property type="entry name" value="Kelch_1"/>
</dbReference>
<sequence>MQTNRPRGKRSKECIFLVGEKLSVEDSEWSVQALDPPSSLQEPLPEITQRHASQLVALNGLAYVIGGEVHSELSTSVMEFNPKTGRWRQFASNLLACWDHAAAGSGCGIVSCGGWKYNSAIAFAELFLPAKNRWFRLPDMLNARSAHRVVAHEEDGRIFVTGGEDEFGYDMDLVECCTLPIGTSAETTESHSFLTWHRAAPMNQARHYHALAYAKGKIVAVGVLVNRLLPTQTVEVFSPPDRGNPLGQWTFVRPLDVPYEYPFAVVVDGYFFVFREFLFLDLACVLAVISLINVTI</sequence>
<protein>
    <recommendedName>
        <fullName evidence="6">Kelch repeat protein</fullName>
    </recommendedName>
</protein>
<accession>A0A3P7P217</accession>
<evidence type="ECO:0000313" key="5">
    <source>
        <dbReference type="Proteomes" id="UP000281553"/>
    </source>
</evidence>
<organism evidence="4 5">
    <name type="scientific">Dibothriocephalus latus</name>
    <name type="common">Fish tapeworm</name>
    <name type="synonym">Diphyllobothrium latum</name>
    <dbReference type="NCBI Taxonomy" id="60516"/>
    <lineage>
        <taxon>Eukaryota</taxon>
        <taxon>Metazoa</taxon>
        <taxon>Spiralia</taxon>
        <taxon>Lophotrochozoa</taxon>
        <taxon>Platyhelminthes</taxon>
        <taxon>Cestoda</taxon>
        <taxon>Eucestoda</taxon>
        <taxon>Diphyllobothriidea</taxon>
        <taxon>Diphyllobothriidae</taxon>
        <taxon>Dibothriocephalus</taxon>
    </lineage>
</organism>